<keyword evidence="4" id="KW-1185">Reference proteome</keyword>
<dbReference type="SUPFAM" id="SSF55961">
    <property type="entry name" value="Bet v1-like"/>
    <property type="match status" value="1"/>
</dbReference>
<evidence type="ECO:0000259" key="2">
    <source>
        <dbReference type="Pfam" id="PF08327"/>
    </source>
</evidence>
<dbReference type="STRING" id="456481.LEPBI_II0243"/>
<dbReference type="Gene3D" id="3.30.530.20">
    <property type="match status" value="1"/>
</dbReference>
<dbReference type="Pfam" id="PF08327">
    <property type="entry name" value="AHSA1"/>
    <property type="match status" value="1"/>
</dbReference>
<protein>
    <recommendedName>
        <fullName evidence="2">Activator of Hsp90 ATPase homologue 1/2-like C-terminal domain-containing protein</fullName>
    </recommendedName>
</protein>
<dbReference type="Proteomes" id="UP000001847">
    <property type="component" value="Chromosome II"/>
</dbReference>
<reference evidence="3 4" key="1">
    <citation type="journal article" date="2008" name="PLoS ONE">
        <title>Genome sequence of the saprophyte Leptospira biflexa provides insights into the evolution of Leptospira and the pathogenesis of leptospirosis.</title>
        <authorList>
            <person name="Picardeau M."/>
            <person name="Bulach D.M."/>
            <person name="Bouchier C."/>
            <person name="Zuerner R.L."/>
            <person name="Zidane N."/>
            <person name="Wilson P.J."/>
            <person name="Creno S."/>
            <person name="Kuczek E.S."/>
            <person name="Bommezzadri S."/>
            <person name="Davis J.C."/>
            <person name="McGrath A."/>
            <person name="Johnson M.J."/>
            <person name="Boursaux-Eude C."/>
            <person name="Seemann T."/>
            <person name="Rouy Z."/>
            <person name="Coppel R.L."/>
            <person name="Rood J.I."/>
            <person name="Lajus A."/>
            <person name="Davies J.K."/>
            <person name="Medigue C."/>
            <person name="Adler B."/>
        </authorList>
    </citation>
    <scope>NUCLEOTIDE SEQUENCE [LARGE SCALE GENOMIC DNA]</scope>
    <source>
        <strain evidence="4">Patoc 1 / ATCC 23582 / Paris</strain>
    </source>
</reference>
<proteinExistence type="inferred from homology"/>
<sequence>MIQKEFKMELKTKVIAEDGKQELTIEREFDLPVALVYQAHTEPELIEQWMGNKVLQFEKRNHGSYLFETKSPEGVVLFRANGVLLNLVENQSFVRTFEMENTGFAIQLEFFSFESISKEKSKLKMHIIYQSVVQRDQILKMPFAQGINMAHNRLETIAKQSME</sequence>
<gene>
    <name evidence="3" type="ordered locus">LEPBI_II0243</name>
</gene>
<name>B0SU92_LEPBP</name>
<comment type="similarity">
    <text evidence="1">Belongs to the AHA1 family.</text>
</comment>
<evidence type="ECO:0000313" key="3">
    <source>
        <dbReference type="EMBL" id="ABZ99776.1"/>
    </source>
</evidence>
<evidence type="ECO:0000256" key="1">
    <source>
        <dbReference type="ARBA" id="ARBA00006817"/>
    </source>
</evidence>
<accession>B0SU92</accession>
<dbReference type="HOGENOM" id="CLU_108923_6_1_12"/>
<dbReference type="InterPro" id="IPR023393">
    <property type="entry name" value="START-like_dom_sf"/>
</dbReference>
<dbReference type="BioCyc" id="LBIF456481:LEPBI_RS18245-MONOMER"/>
<dbReference type="OrthoDB" id="118413at2"/>
<feature type="domain" description="Activator of Hsp90 ATPase homologue 1/2-like C-terminal" evidence="2">
    <location>
        <begin position="30"/>
        <end position="157"/>
    </location>
</feature>
<organism evidence="3 4">
    <name type="scientific">Leptospira biflexa serovar Patoc (strain Patoc 1 / ATCC 23582 / Paris)</name>
    <dbReference type="NCBI Taxonomy" id="456481"/>
    <lineage>
        <taxon>Bacteria</taxon>
        <taxon>Pseudomonadati</taxon>
        <taxon>Spirochaetota</taxon>
        <taxon>Spirochaetia</taxon>
        <taxon>Leptospirales</taxon>
        <taxon>Leptospiraceae</taxon>
        <taxon>Leptospira</taxon>
    </lineage>
</organism>
<dbReference type="KEGG" id="lbi:LEPBI_II0243"/>
<evidence type="ECO:0000313" key="4">
    <source>
        <dbReference type="Proteomes" id="UP000001847"/>
    </source>
</evidence>
<dbReference type="AlphaFoldDB" id="B0SU92"/>
<dbReference type="InterPro" id="IPR013538">
    <property type="entry name" value="ASHA1/2-like_C"/>
</dbReference>
<dbReference type="EMBL" id="CP000787">
    <property type="protein sequence ID" value="ABZ99776.1"/>
    <property type="molecule type" value="Genomic_DNA"/>
</dbReference>